<organism evidence="3 4">
    <name type="scientific">Ranitomeya imitator</name>
    <name type="common">mimic poison frog</name>
    <dbReference type="NCBI Taxonomy" id="111125"/>
    <lineage>
        <taxon>Eukaryota</taxon>
        <taxon>Metazoa</taxon>
        <taxon>Chordata</taxon>
        <taxon>Craniata</taxon>
        <taxon>Vertebrata</taxon>
        <taxon>Euteleostomi</taxon>
        <taxon>Amphibia</taxon>
        <taxon>Batrachia</taxon>
        <taxon>Anura</taxon>
        <taxon>Neobatrachia</taxon>
        <taxon>Hyloidea</taxon>
        <taxon>Dendrobatidae</taxon>
        <taxon>Dendrobatinae</taxon>
        <taxon>Ranitomeya</taxon>
    </lineage>
</organism>
<dbReference type="Proteomes" id="UP001176940">
    <property type="component" value="Unassembled WGS sequence"/>
</dbReference>
<evidence type="ECO:0000313" key="3">
    <source>
        <dbReference type="EMBL" id="CAJ0948209.1"/>
    </source>
</evidence>
<proteinExistence type="predicted"/>
<protein>
    <recommendedName>
        <fullName evidence="2">CASAMP second calponin-homology domain-containing protein</fullName>
    </recommendedName>
</protein>
<dbReference type="PANTHER" id="PTHR21595:SF1">
    <property type="entry name" value="CALMODULIN-REGULATED SPECTRIN-ASSOCIATED PROTEIN 2"/>
    <property type="match status" value="1"/>
</dbReference>
<dbReference type="Pfam" id="PF11971">
    <property type="entry name" value="CAMSAP_CH"/>
    <property type="match status" value="1"/>
</dbReference>
<keyword evidence="4" id="KW-1185">Reference proteome</keyword>
<feature type="non-terminal residue" evidence="3">
    <location>
        <position position="1"/>
    </location>
</feature>
<feature type="region of interest" description="Disordered" evidence="1">
    <location>
        <begin position="68"/>
        <end position="92"/>
    </location>
</feature>
<name>A0ABN9LQX6_9NEOB</name>
<comment type="caution">
    <text evidence="3">The sequence shown here is derived from an EMBL/GenBank/DDBJ whole genome shotgun (WGS) entry which is preliminary data.</text>
</comment>
<gene>
    <name evidence="3" type="ORF">RIMI_LOCUS12053172</name>
</gene>
<dbReference type="EMBL" id="CAUEEQ010028096">
    <property type="protein sequence ID" value="CAJ0948209.1"/>
    <property type="molecule type" value="Genomic_DNA"/>
</dbReference>
<dbReference type="PANTHER" id="PTHR21595">
    <property type="entry name" value="PATRONIN"/>
    <property type="match status" value="1"/>
</dbReference>
<reference evidence="3" key="1">
    <citation type="submission" date="2023-07" db="EMBL/GenBank/DDBJ databases">
        <authorList>
            <person name="Stuckert A."/>
        </authorList>
    </citation>
    <scope>NUCLEOTIDE SEQUENCE</scope>
</reference>
<evidence type="ECO:0000256" key="1">
    <source>
        <dbReference type="SAM" id="MobiDB-lite"/>
    </source>
</evidence>
<evidence type="ECO:0000259" key="2">
    <source>
        <dbReference type="Pfam" id="PF11971"/>
    </source>
</evidence>
<feature type="domain" description="CASAMP second calponin-homology" evidence="2">
    <location>
        <begin position="124"/>
        <end position="160"/>
    </location>
</feature>
<sequence>SAHLAMIDTLMMAYTVEMVSIEKVIACVHKYSPFFQTADLPYDIEDAVMYWINKVNGHLKGILEQEQRVKEHRAKDPNASQKTTTGEHHGSDFTLDEIDCEDLEDPPDYKPPPGTGKGKQNLYKQLPCIPLMEHILKDGTDGCAIAALIHFYCPDVVRLEGRFKDFCTDFGELLINSLMY</sequence>
<dbReference type="InterPro" id="IPR022613">
    <property type="entry name" value="CH_CAMSAP_2"/>
</dbReference>
<evidence type="ECO:0000313" key="4">
    <source>
        <dbReference type="Proteomes" id="UP001176940"/>
    </source>
</evidence>
<dbReference type="InterPro" id="IPR032940">
    <property type="entry name" value="CAMSAP"/>
</dbReference>
<accession>A0ABN9LQX6</accession>